<evidence type="ECO:0000256" key="1">
    <source>
        <dbReference type="ARBA" id="ARBA00022553"/>
    </source>
</evidence>
<dbReference type="OrthoDB" id="2435748at2759"/>
<proteinExistence type="predicted"/>
<keyword evidence="4" id="KW-1133">Transmembrane helix</keyword>
<evidence type="ECO:0000256" key="2">
    <source>
        <dbReference type="PROSITE-ProRule" id="PRU00169"/>
    </source>
</evidence>
<dbReference type="AlphaFoldDB" id="A0A433D9K4"/>
<dbReference type="CDD" id="cd00082">
    <property type="entry name" value="HisKA"/>
    <property type="match status" value="1"/>
</dbReference>
<dbReference type="InterPro" id="IPR001789">
    <property type="entry name" value="Sig_transdc_resp-reg_receiver"/>
</dbReference>
<dbReference type="Gene3D" id="3.40.50.2300">
    <property type="match status" value="1"/>
</dbReference>
<dbReference type="InterPro" id="IPR005467">
    <property type="entry name" value="His_kinase_dom"/>
</dbReference>
<keyword evidence="1" id="KW-0597">Phosphoprotein</keyword>
<feature type="transmembrane region" description="Helical" evidence="4">
    <location>
        <begin position="7"/>
        <end position="28"/>
    </location>
</feature>
<keyword evidence="8" id="KW-1185">Reference proteome</keyword>
<comment type="caution">
    <text evidence="7">The sequence shown here is derived from an EMBL/GenBank/DDBJ whole genome shotgun (WGS) entry which is preliminary data.</text>
</comment>
<dbReference type="InterPro" id="IPR050956">
    <property type="entry name" value="2C_system_His_kinase"/>
</dbReference>
<dbReference type="PROSITE" id="PS50109">
    <property type="entry name" value="HIS_KIN"/>
    <property type="match status" value="1"/>
</dbReference>
<dbReference type="EMBL" id="RBNI01004401">
    <property type="protein sequence ID" value="RUP47535.1"/>
    <property type="molecule type" value="Genomic_DNA"/>
</dbReference>
<protein>
    <recommendedName>
        <fullName evidence="9">Response regulatory domain-containing protein</fullName>
    </recommendedName>
</protein>
<evidence type="ECO:0000313" key="8">
    <source>
        <dbReference type="Proteomes" id="UP000268093"/>
    </source>
</evidence>
<dbReference type="PROSITE" id="PS50110">
    <property type="entry name" value="RESPONSE_REGULATORY"/>
    <property type="match status" value="1"/>
</dbReference>
<evidence type="ECO:0008006" key="9">
    <source>
        <dbReference type="Google" id="ProtNLM"/>
    </source>
</evidence>
<dbReference type="InterPro" id="IPR003661">
    <property type="entry name" value="HisK_dim/P_dom"/>
</dbReference>
<comment type="caution">
    <text evidence="2">Lacks conserved residue(s) required for the propagation of feature annotation.</text>
</comment>
<dbReference type="InterPro" id="IPR036890">
    <property type="entry name" value="HATPase_C_sf"/>
</dbReference>
<feature type="region of interest" description="Disordered" evidence="3">
    <location>
        <begin position="450"/>
        <end position="481"/>
    </location>
</feature>
<feature type="domain" description="Histidine kinase" evidence="5">
    <location>
        <begin position="57"/>
        <end position="293"/>
    </location>
</feature>
<dbReference type="Pfam" id="PF00072">
    <property type="entry name" value="Response_reg"/>
    <property type="match status" value="1"/>
</dbReference>
<dbReference type="InterPro" id="IPR011006">
    <property type="entry name" value="CheY-like_superfamily"/>
</dbReference>
<evidence type="ECO:0000259" key="6">
    <source>
        <dbReference type="PROSITE" id="PS50110"/>
    </source>
</evidence>
<dbReference type="PANTHER" id="PTHR43719">
    <property type="entry name" value="TWO-COMPONENT HISTIDINE KINASE"/>
    <property type="match status" value="1"/>
</dbReference>
<keyword evidence="4" id="KW-0812">Transmembrane</keyword>
<evidence type="ECO:0000256" key="3">
    <source>
        <dbReference type="SAM" id="MobiDB-lite"/>
    </source>
</evidence>
<evidence type="ECO:0000259" key="5">
    <source>
        <dbReference type="PROSITE" id="PS50109"/>
    </source>
</evidence>
<name>A0A433D9K4_9FUNG</name>
<dbReference type="CDD" id="cd17546">
    <property type="entry name" value="REC_hyHK_CKI1_RcsC-like"/>
    <property type="match status" value="1"/>
</dbReference>
<dbReference type="SUPFAM" id="SSF47384">
    <property type="entry name" value="Homodimeric domain of signal transducing histidine kinase"/>
    <property type="match status" value="1"/>
</dbReference>
<gene>
    <name evidence="7" type="ORF">BC936DRAFT_145628</name>
</gene>
<reference evidence="7 8" key="1">
    <citation type="journal article" date="2018" name="New Phytol.">
        <title>Phylogenomics of Endogonaceae and evolution of mycorrhizas within Mucoromycota.</title>
        <authorList>
            <person name="Chang Y."/>
            <person name="Desiro A."/>
            <person name="Na H."/>
            <person name="Sandor L."/>
            <person name="Lipzen A."/>
            <person name="Clum A."/>
            <person name="Barry K."/>
            <person name="Grigoriev I.V."/>
            <person name="Martin F.M."/>
            <person name="Stajich J.E."/>
            <person name="Smith M.E."/>
            <person name="Bonito G."/>
            <person name="Spatafora J.W."/>
        </authorList>
    </citation>
    <scope>NUCLEOTIDE SEQUENCE [LARGE SCALE GENOMIC DNA]</scope>
    <source>
        <strain evidence="7 8">GMNB39</strain>
    </source>
</reference>
<dbReference type="SUPFAM" id="SSF55874">
    <property type="entry name" value="ATPase domain of HSP90 chaperone/DNA topoisomerase II/histidine kinase"/>
    <property type="match status" value="1"/>
</dbReference>
<evidence type="ECO:0000256" key="4">
    <source>
        <dbReference type="SAM" id="Phobius"/>
    </source>
</evidence>
<feature type="compositionally biased region" description="Basic and acidic residues" evidence="3">
    <location>
        <begin position="450"/>
        <end position="459"/>
    </location>
</feature>
<dbReference type="Pfam" id="PF00512">
    <property type="entry name" value="HisKA"/>
    <property type="match status" value="1"/>
</dbReference>
<dbReference type="Proteomes" id="UP000268093">
    <property type="component" value="Unassembled WGS sequence"/>
</dbReference>
<dbReference type="GO" id="GO:0000155">
    <property type="term" value="F:phosphorelay sensor kinase activity"/>
    <property type="evidence" value="ECO:0007669"/>
    <property type="project" value="InterPro"/>
</dbReference>
<accession>A0A433D9K4</accession>
<dbReference type="SMART" id="SM00388">
    <property type="entry name" value="HisKA"/>
    <property type="match status" value="1"/>
</dbReference>
<organism evidence="7 8">
    <name type="scientific">Jimgerdemannia flammicorona</name>
    <dbReference type="NCBI Taxonomy" id="994334"/>
    <lineage>
        <taxon>Eukaryota</taxon>
        <taxon>Fungi</taxon>
        <taxon>Fungi incertae sedis</taxon>
        <taxon>Mucoromycota</taxon>
        <taxon>Mucoromycotina</taxon>
        <taxon>Endogonomycetes</taxon>
        <taxon>Endogonales</taxon>
        <taxon>Endogonaceae</taxon>
        <taxon>Jimgerdemannia</taxon>
    </lineage>
</organism>
<dbReference type="Gene3D" id="1.10.287.130">
    <property type="match status" value="1"/>
</dbReference>
<dbReference type="SUPFAM" id="SSF52172">
    <property type="entry name" value="CheY-like"/>
    <property type="match status" value="1"/>
</dbReference>
<dbReference type="InterPro" id="IPR036097">
    <property type="entry name" value="HisK_dim/P_sf"/>
</dbReference>
<feature type="domain" description="Response regulatory" evidence="6">
    <location>
        <begin position="504"/>
        <end position="630"/>
    </location>
</feature>
<dbReference type="SMART" id="SM00448">
    <property type="entry name" value="REC"/>
    <property type="match status" value="1"/>
</dbReference>
<dbReference type="Gene3D" id="3.30.565.10">
    <property type="entry name" value="Histidine kinase-like ATPase, C-terminal domain"/>
    <property type="match status" value="1"/>
</dbReference>
<keyword evidence="4" id="KW-0472">Membrane</keyword>
<dbReference type="PANTHER" id="PTHR43719:SF28">
    <property type="entry name" value="PEROXIDE STRESS-ACTIVATED HISTIDINE KINASE MAK1-RELATED"/>
    <property type="match status" value="1"/>
</dbReference>
<sequence length="636" mass="71665">MTEIFRSGHLIFELTIVIVMWTLFVAYMQEKNGQTRLSSPFDELKEKSDSKARLISTMGHELRTPIHGMLAIAEMLSTTTPLSDDQRILLGSIQNCGRNLIQIVNHALKSTEAGESESRSPEAAEPFDIYVTMQRISEVVAIVVDRKKLDFCLDFSIPFKHNLVFGNGSALEQTFVNLLGNSIELTRSGTITLSASSGEVISSGSSSSGEFVTEKVPFRFVVCSTGDVSQVADPDENILSKNNTDNEGYVEVGLRVAKTVLSHMAGNLRVEFSRSEITHDGTLQFIIEISFRAVYDNSFPYDPIENTPIPHRYLPAEFRNLLGRVRNTRFAFYDPTQESQSDVHIRDLKVAKQWLDEFAAPTLMVANIEDLDETSVLVMESSVELEAQNPLNRVRGKNICIVCITRISKSVDVSLALRTELTENRIKIVAKPVTRVKFWMSVLELMKLSHEDSKRKSSDNEGSFRGQGGESPDEGSPQTRGEVFSFEGSVQDQDATQNDKEPIDVLIVEENEINKLILIKYLEGHEYTFHTTSNGGEVVEKFHKNSYRVVLMGIEIPVRDAINSVKELRKYENLARLGIDKPRKVDRAKIIIMMAEINHRRDHAMQAGCDDILQKPLSFNDLREKMPLWLPKSDRK</sequence>
<evidence type="ECO:0000313" key="7">
    <source>
        <dbReference type="EMBL" id="RUP47535.1"/>
    </source>
</evidence>